<dbReference type="InterPro" id="IPR029058">
    <property type="entry name" value="AB_hydrolase_fold"/>
</dbReference>
<dbReference type="GO" id="GO:0004806">
    <property type="term" value="F:triacylglycerol lipase activity"/>
    <property type="evidence" value="ECO:0007669"/>
    <property type="project" value="UniProtKB-EC"/>
</dbReference>
<accession>A0A7W8E3B8</accession>
<evidence type="ECO:0000259" key="1">
    <source>
        <dbReference type="Pfam" id="PF00561"/>
    </source>
</evidence>
<dbReference type="EC" id="3.1.1.3" evidence="2"/>
<feature type="domain" description="AB hydrolase-1" evidence="1">
    <location>
        <begin position="65"/>
        <end position="298"/>
    </location>
</feature>
<dbReference type="InterPro" id="IPR000073">
    <property type="entry name" value="AB_hydrolase_1"/>
</dbReference>
<dbReference type="PANTHER" id="PTHR46438">
    <property type="entry name" value="ALPHA/BETA-HYDROLASES SUPERFAMILY PROTEIN"/>
    <property type="match status" value="1"/>
</dbReference>
<name>A0A7W8E3B8_9BACT</name>
<dbReference type="PANTHER" id="PTHR46438:SF11">
    <property type="entry name" value="LIPASE-RELATED"/>
    <property type="match status" value="1"/>
</dbReference>
<dbReference type="SUPFAM" id="SSF53474">
    <property type="entry name" value="alpha/beta-Hydrolases"/>
    <property type="match status" value="1"/>
</dbReference>
<dbReference type="Pfam" id="PF00561">
    <property type="entry name" value="Abhydrolase_1"/>
    <property type="match status" value="1"/>
</dbReference>
<protein>
    <submittedName>
        <fullName evidence="2">Triacylglycerol lipase</fullName>
        <ecNumber evidence="2">3.1.1.3</ecNumber>
    </submittedName>
</protein>
<dbReference type="Gene3D" id="3.40.50.1820">
    <property type="entry name" value="alpha/beta hydrolase"/>
    <property type="match status" value="1"/>
</dbReference>
<evidence type="ECO:0000313" key="3">
    <source>
        <dbReference type="Proteomes" id="UP000540989"/>
    </source>
</evidence>
<keyword evidence="3" id="KW-1185">Reference proteome</keyword>
<proteinExistence type="predicted"/>
<reference evidence="2 3" key="1">
    <citation type="submission" date="2020-08" db="EMBL/GenBank/DDBJ databases">
        <title>Genomic Encyclopedia of Type Strains, Phase IV (KMG-V): Genome sequencing to study the core and pangenomes of soil and plant-associated prokaryotes.</title>
        <authorList>
            <person name="Whitman W."/>
        </authorList>
    </citation>
    <scope>NUCLEOTIDE SEQUENCE [LARGE SCALE GENOMIC DNA]</scope>
    <source>
        <strain evidence="2 3">M8UP14</strain>
    </source>
</reference>
<dbReference type="RefSeq" id="WP_184215507.1">
    <property type="nucleotide sequence ID" value="NZ_JACHIP010000002.1"/>
</dbReference>
<evidence type="ECO:0000313" key="2">
    <source>
        <dbReference type="EMBL" id="MBB5057049.1"/>
    </source>
</evidence>
<comment type="caution">
    <text evidence="2">The sequence shown here is derived from an EMBL/GenBank/DDBJ whole genome shotgun (WGS) entry which is preliminary data.</text>
</comment>
<dbReference type="PRINTS" id="PR00111">
    <property type="entry name" value="ABHYDROLASE"/>
</dbReference>
<organism evidence="2 3">
    <name type="scientific">Granulicella aggregans</name>
    <dbReference type="NCBI Taxonomy" id="474949"/>
    <lineage>
        <taxon>Bacteria</taxon>
        <taxon>Pseudomonadati</taxon>
        <taxon>Acidobacteriota</taxon>
        <taxon>Terriglobia</taxon>
        <taxon>Terriglobales</taxon>
        <taxon>Acidobacteriaceae</taxon>
        <taxon>Granulicella</taxon>
    </lineage>
</organism>
<sequence length="311" mass="33632">MQLRRSLYALVVGAVAMGLTPMMEAQVKPAPPAQSPLAAENTLPPHRTALIFGQKISYYDSGSGPTLVLVHGFASQARFDWGNVIVPLSKHHRVIALDQIGFGGSDKPFIDYSIQTYVDFLGEFLRSLRVEKFDLAGESLGGWIVANYTMQALAPANDGKFALPKPEKLILEDAAGHTSLHSVLQRIPIAGNLRDAAGVAIVFYDKSRITPEFIRESFAMKLKANDGMTERLLVGNPETDKEVVGKNLAGISIPTLVVWGGNDELVPLADGKDYAEKIPGAKLVIVPECGHAPSLEKPKEFVDAVTEFLGN</sequence>
<dbReference type="EMBL" id="JACHIP010000002">
    <property type="protein sequence ID" value="MBB5057049.1"/>
    <property type="molecule type" value="Genomic_DNA"/>
</dbReference>
<dbReference type="Proteomes" id="UP000540989">
    <property type="component" value="Unassembled WGS sequence"/>
</dbReference>
<gene>
    <name evidence="2" type="ORF">HDF16_001734</name>
</gene>
<keyword evidence="2" id="KW-0378">Hydrolase</keyword>
<dbReference type="AlphaFoldDB" id="A0A7W8E3B8"/>